<accession>A0A432GI27</accession>
<proteinExistence type="predicted"/>
<organism evidence="1 2">
    <name type="scientific">SAR324 cluster bacterium</name>
    <dbReference type="NCBI Taxonomy" id="2024889"/>
    <lineage>
        <taxon>Bacteria</taxon>
        <taxon>Deltaproteobacteria</taxon>
        <taxon>SAR324 cluster</taxon>
    </lineage>
</organism>
<comment type="caution">
    <text evidence="1">The sequence shown here is derived from an EMBL/GenBank/DDBJ whole genome shotgun (WGS) entry which is preliminary data.</text>
</comment>
<dbReference type="AlphaFoldDB" id="A0A432GI27"/>
<reference evidence="1 2" key="1">
    <citation type="submission" date="2018-06" db="EMBL/GenBank/DDBJ databases">
        <title>Combined omics and stable isotope probing to characterize newly discovered Mariana Back-Arc vent microbial communities.</title>
        <authorList>
            <person name="Trembath-Reichert E."/>
            <person name="Huber J.A."/>
        </authorList>
    </citation>
    <scope>NUCLEOTIDE SEQUENCE [LARGE SCALE GENOMIC DNA]</scope>
    <source>
        <strain evidence="1">MAG 24</strain>
    </source>
</reference>
<evidence type="ECO:0000313" key="1">
    <source>
        <dbReference type="EMBL" id="RTZ83065.1"/>
    </source>
</evidence>
<gene>
    <name evidence="1" type="ORF">DSY94_09205</name>
</gene>
<name>A0A432GI27_9DELT</name>
<dbReference type="EMBL" id="QNZI01000234">
    <property type="protein sequence ID" value="RTZ83065.1"/>
    <property type="molecule type" value="Genomic_DNA"/>
</dbReference>
<evidence type="ECO:0000313" key="2">
    <source>
        <dbReference type="Proteomes" id="UP000287176"/>
    </source>
</evidence>
<protein>
    <submittedName>
        <fullName evidence="1">Uncharacterized protein</fullName>
    </submittedName>
</protein>
<dbReference type="Proteomes" id="UP000287176">
    <property type="component" value="Unassembled WGS sequence"/>
</dbReference>
<sequence>MNEIRRKKRSKKRGKSKNKEFMDAALDAFIRDQSLQKWNEVEGLREGAEINVMQAVKSSSEFLAKGTYREIWQNWWQREVIDNGQSSNKALFSQIENAVLGAVLEEREVRKQRPDDLLEDSFEYKEFIARQMDHLLSEAGGEIEEEI</sequence>